<evidence type="ECO:0000313" key="2">
    <source>
        <dbReference type="EMBL" id="ADI00345.1"/>
    </source>
</evidence>
<keyword evidence="1" id="KW-1133">Transmembrane helix</keyword>
<keyword evidence="3" id="KW-1185">Reference proteome</keyword>
<dbReference type="EMBL" id="CP001791">
    <property type="protein sequence ID" value="ADI00345.1"/>
    <property type="molecule type" value="Genomic_DNA"/>
</dbReference>
<protein>
    <submittedName>
        <fullName evidence="2">Uncharacterized protein</fullName>
    </submittedName>
</protein>
<dbReference type="AlphaFoldDB" id="D6XZ60"/>
<feature type="transmembrane region" description="Helical" evidence="1">
    <location>
        <begin position="7"/>
        <end position="27"/>
    </location>
</feature>
<organism evidence="2 3">
    <name type="scientific">Bacillus selenitireducens (strain ATCC 700615 / DSM 15326 / MLS10)</name>
    <dbReference type="NCBI Taxonomy" id="439292"/>
    <lineage>
        <taxon>Bacteria</taxon>
        <taxon>Bacillati</taxon>
        <taxon>Bacillota</taxon>
        <taxon>Bacilli</taxon>
        <taxon>Bacillales</taxon>
        <taxon>Bacillaceae</taxon>
        <taxon>Salisediminibacterium</taxon>
    </lineage>
</organism>
<accession>D6XZ60</accession>
<dbReference type="STRING" id="439292.Bsel_2854"/>
<keyword evidence="1" id="KW-0812">Transmembrane</keyword>
<evidence type="ECO:0000256" key="1">
    <source>
        <dbReference type="SAM" id="Phobius"/>
    </source>
</evidence>
<reference evidence="2" key="1">
    <citation type="submission" date="2009-10" db="EMBL/GenBank/DDBJ databases">
        <title>Complete sequence of Bacillus selenitireducens MLS10.</title>
        <authorList>
            <consortium name="US DOE Joint Genome Institute"/>
            <person name="Lucas S."/>
            <person name="Copeland A."/>
            <person name="Lapidus A."/>
            <person name="Glavina del Rio T."/>
            <person name="Dalin E."/>
            <person name="Tice H."/>
            <person name="Bruce D."/>
            <person name="Goodwin L."/>
            <person name="Pitluck S."/>
            <person name="Sims D."/>
            <person name="Brettin T."/>
            <person name="Detter J.C."/>
            <person name="Han C."/>
            <person name="Larimer F."/>
            <person name="Land M."/>
            <person name="Hauser L."/>
            <person name="Kyrpides N."/>
            <person name="Ovchinnikova G."/>
            <person name="Stolz J."/>
        </authorList>
    </citation>
    <scope>NUCLEOTIDE SEQUENCE [LARGE SCALE GENOMIC DNA]</scope>
    <source>
        <strain evidence="2">MLS10</strain>
    </source>
</reference>
<keyword evidence="1" id="KW-0472">Membrane</keyword>
<dbReference type="Proteomes" id="UP000000271">
    <property type="component" value="Chromosome"/>
</dbReference>
<feature type="transmembrane region" description="Helical" evidence="1">
    <location>
        <begin position="33"/>
        <end position="51"/>
    </location>
</feature>
<gene>
    <name evidence="2" type="ordered locus">Bsel_2854</name>
</gene>
<dbReference type="OrthoDB" id="2933059at2"/>
<name>D6XZ60_BACIE</name>
<dbReference type="RefSeq" id="WP_013173758.1">
    <property type="nucleotide sequence ID" value="NC_014219.1"/>
</dbReference>
<dbReference type="HOGENOM" id="CLU_2630759_0_0_9"/>
<dbReference type="KEGG" id="bse:Bsel_2854"/>
<evidence type="ECO:0000313" key="3">
    <source>
        <dbReference type="Proteomes" id="UP000000271"/>
    </source>
</evidence>
<sequence length="77" mass="8432">MLNEAYLVPGSVGISVFMAAFLVGHAIGFINPFMAALFMGFIAFEIVFFSRKRIGRKPKLRVVSAPKQKPQNVSKGS</sequence>
<proteinExistence type="predicted"/>